<dbReference type="SMART" id="SM00422">
    <property type="entry name" value="HTH_MERR"/>
    <property type="match status" value="1"/>
</dbReference>
<evidence type="ECO:0000259" key="5">
    <source>
        <dbReference type="PROSITE" id="PS50937"/>
    </source>
</evidence>
<dbReference type="SUPFAM" id="SSF46955">
    <property type="entry name" value="Putative DNA-binding domain"/>
    <property type="match status" value="1"/>
</dbReference>
<evidence type="ECO:0000313" key="6">
    <source>
        <dbReference type="EMBL" id="MBA5636588.1"/>
    </source>
</evidence>
<evidence type="ECO:0000256" key="1">
    <source>
        <dbReference type="ARBA" id="ARBA00022491"/>
    </source>
</evidence>
<dbReference type="PANTHER" id="PTHR30204">
    <property type="entry name" value="REDOX-CYCLING DRUG-SENSING TRANSCRIPTIONAL ACTIVATOR SOXR"/>
    <property type="match status" value="1"/>
</dbReference>
<proteinExistence type="predicted"/>
<dbReference type="Pfam" id="PF13411">
    <property type="entry name" value="MerR_1"/>
    <property type="match status" value="1"/>
</dbReference>
<keyword evidence="2" id="KW-0805">Transcription regulation</keyword>
<dbReference type="GO" id="GO:0003700">
    <property type="term" value="F:DNA-binding transcription factor activity"/>
    <property type="evidence" value="ECO:0007669"/>
    <property type="project" value="InterPro"/>
</dbReference>
<organism evidence="6 7">
    <name type="scientific">Rugamonas brunnea</name>
    <dbReference type="NCBI Taxonomy" id="2758569"/>
    <lineage>
        <taxon>Bacteria</taxon>
        <taxon>Pseudomonadati</taxon>
        <taxon>Pseudomonadota</taxon>
        <taxon>Betaproteobacteria</taxon>
        <taxon>Burkholderiales</taxon>
        <taxon>Oxalobacteraceae</taxon>
        <taxon>Telluria group</taxon>
        <taxon>Rugamonas</taxon>
    </lineage>
</organism>
<evidence type="ECO:0000256" key="4">
    <source>
        <dbReference type="ARBA" id="ARBA00023163"/>
    </source>
</evidence>
<reference evidence="6 7" key="1">
    <citation type="submission" date="2020-07" db="EMBL/GenBank/DDBJ databases">
        <title>Novel species isolated from subtropical streams in China.</title>
        <authorList>
            <person name="Lu H."/>
        </authorList>
    </citation>
    <scope>NUCLEOTIDE SEQUENCE [LARGE SCALE GENOMIC DNA]</scope>
    <source>
        <strain evidence="6 7">LX20W</strain>
    </source>
</reference>
<dbReference type="GO" id="GO:0003677">
    <property type="term" value="F:DNA binding"/>
    <property type="evidence" value="ECO:0007669"/>
    <property type="project" value="UniProtKB-KW"/>
</dbReference>
<dbReference type="Proteomes" id="UP000534388">
    <property type="component" value="Unassembled WGS sequence"/>
</dbReference>
<dbReference type="EMBL" id="JACEZT010000003">
    <property type="protein sequence ID" value="MBA5636588.1"/>
    <property type="molecule type" value="Genomic_DNA"/>
</dbReference>
<dbReference type="PANTHER" id="PTHR30204:SF69">
    <property type="entry name" value="MERR-FAMILY TRANSCRIPTIONAL REGULATOR"/>
    <property type="match status" value="1"/>
</dbReference>
<keyword evidence="4" id="KW-0804">Transcription</keyword>
<sequence length="180" mass="20170">MFQFAPRDCRSGWSSINSNKFIDSNSVINYCVYIVQQRSFAVSSEFRADFSLDELCNLADLPKRTVRYYMQLGLVDRPEGETRAARYTARHMEQLLQIRKWSKAGLSLERIGALLQAPEQAPALPARPAGTVEVWSHLVLADGVELHVEPGRAGLNPEQARALYAGVLAVYERITKGEEA</sequence>
<name>A0A7W2EQ77_9BURK</name>
<feature type="domain" description="HTH merR-type" evidence="5">
    <location>
        <begin position="58"/>
        <end position="117"/>
    </location>
</feature>
<gene>
    <name evidence="6" type="ORF">H3H37_05920</name>
</gene>
<keyword evidence="1" id="KW-0678">Repressor</keyword>
<keyword evidence="7" id="KW-1185">Reference proteome</keyword>
<evidence type="ECO:0000256" key="3">
    <source>
        <dbReference type="ARBA" id="ARBA00023125"/>
    </source>
</evidence>
<dbReference type="PROSITE" id="PS50937">
    <property type="entry name" value="HTH_MERR_2"/>
    <property type="match status" value="1"/>
</dbReference>
<dbReference type="InterPro" id="IPR009061">
    <property type="entry name" value="DNA-bd_dom_put_sf"/>
</dbReference>
<dbReference type="CDD" id="cd00592">
    <property type="entry name" value="HTH_MerR-like"/>
    <property type="match status" value="1"/>
</dbReference>
<dbReference type="Gene3D" id="1.10.1660.10">
    <property type="match status" value="1"/>
</dbReference>
<protein>
    <submittedName>
        <fullName evidence="6">MerR family transcriptional regulator</fullName>
    </submittedName>
</protein>
<dbReference type="InterPro" id="IPR047057">
    <property type="entry name" value="MerR_fam"/>
</dbReference>
<comment type="caution">
    <text evidence="6">The sequence shown here is derived from an EMBL/GenBank/DDBJ whole genome shotgun (WGS) entry which is preliminary data.</text>
</comment>
<evidence type="ECO:0000313" key="7">
    <source>
        <dbReference type="Proteomes" id="UP000534388"/>
    </source>
</evidence>
<accession>A0A7W2EQ77</accession>
<dbReference type="AlphaFoldDB" id="A0A7W2EQ77"/>
<keyword evidence="3" id="KW-0238">DNA-binding</keyword>
<dbReference type="InterPro" id="IPR000551">
    <property type="entry name" value="MerR-type_HTH_dom"/>
</dbReference>
<evidence type="ECO:0000256" key="2">
    <source>
        <dbReference type="ARBA" id="ARBA00023015"/>
    </source>
</evidence>